<dbReference type="AlphaFoldDB" id="A0AAP8U2V4"/>
<evidence type="ECO:0000313" key="2">
    <source>
        <dbReference type="EMBL" id="PPA90297.1"/>
    </source>
</evidence>
<feature type="transmembrane region" description="Helical" evidence="1">
    <location>
        <begin position="67"/>
        <end position="86"/>
    </location>
</feature>
<dbReference type="EMBL" id="PRKQ01000049">
    <property type="protein sequence ID" value="PPA90297.1"/>
    <property type="molecule type" value="Genomic_DNA"/>
</dbReference>
<feature type="transmembrane region" description="Helical" evidence="1">
    <location>
        <begin position="20"/>
        <end position="38"/>
    </location>
</feature>
<sequence length="260" mass="29977">MRGLVTAEFERVMARKSTRIMFGIMVLFPIVTFLLYQVRWGIYTTKINGITYPLDRLNFSVHDLYEWNVLVTFILLPLLYTESLSAETATGAYRLVLLRHHKVWKLLIAKWVSLAVVYALMLLSTFVMKSLIGFIFLPKASVTSYYHIAEKMGVFDSIQYNLNFYMIIYFIHSSLLSLVSCVGVIGKKPIITFIASVSLLVCSLYLFKPLQKIIFATNQLAYYILGGDYDISKLFYGVPIIMLLFLFSLWSWNHDIGKHV</sequence>
<evidence type="ECO:0000313" key="3">
    <source>
        <dbReference type="Proteomes" id="UP000239759"/>
    </source>
</evidence>
<comment type="caution">
    <text evidence="2">The sequence shown here is derived from an EMBL/GenBank/DDBJ whole genome shotgun (WGS) entry which is preliminary data.</text>
</comment>
<reference evidence="2 3" key="1">
    <citation type="submission" date="2018-02" db="EMBL/GenBank/DDBJ databases">
        <title>Comparative analysis of genomes of three Brevibacillus laterosporus strains producers of potent antimicrobials isolated from silage.</title>
        <authorList>
            <person name="Kojic M."/>
            <person name="Miljkovic M."/>
            <person name="Studholme D."/>
            <person name="Filipic B."/>
        </authorList>
    </citation>
    <scope>NUCLEOTIDE SEQUENCE [LARGE SCALE GENOMIC DNA]</scope>
    <source>
        <strain evidence="2 3">BGSP11</strain>
    </source>
</reference>
<accession>A0AAP8U2V4</accession>
<keyword evidence="1" id="KW-0812">Transmembrane</keyword>
<keyword evidence="1" id="KW-1133">Transmembrane helix</keyword>
<dbReference type="RefSeq" id="WP_104033658.1">
    <property type="nucleotide sequence ID" value="NZ_JARMDU010000084.1"/>
</dbReference>
<name>A0AAP8U2V4_BRELA</name>
<organism evidence="2 3">
    <name type="scientific">Brevibacillus laterosporus</name>
    <name type="common">Bacillus laterosporus</name>
    <dbReference type="NCBI Taxonomy" id="1465"/>
    <lineage>
        <taxon>Bacteria</taxon>
        <taxon>Bacillati</taxon>
        <taxon>Bacillota</taxon>
        <taxon>Bacilli</taxon>
        <taxon>Bacillales</taxon>
        <taxon>Paenibacillaceae</taxon>
        <taxon>Brevibacillus</taxon>
    </lineage>
</organism>
<gene>
    <name evidence="2" type="ORF">C4A77_24465</name>
</gene>
<feature type="transmembrane region" description="Helical" evidence="1">
    <location>
        <begin position="164"/>
        <end position="185"/>
    </location>
</feature>
<dbReference type="Proteomes" id="UP000239759">
    <property type="component" value="Unassembled WGS sequence"/>
</dbReference>
<feature type="transmembrane region" description="Helical" evidence="1">
    <location>
        <begin position="234"/>
        <end position="252"/>
    </location>
</feature>
<protein>
    <submittedName>
        <fullName evidence="2">Uncharacterized protein</fullName>
    </submittedName>
</protein>
<evidence type="ECO:0000256" key="1">
    <source>
        <dbReference type="SAM" id="Phobius"/>
    </source>
</evidence>
<keyword evidence="1" id="KW-0472">Membrane</keyword>
<feature type="transmembrane region" description="Helical" evidence="1">
    <location>
        <begin position="190"/>
        <end position="207"/>
    </location>
</feature>
<feature type="transmembrane region" description="Helical" evidence="1">
    <location>
        <begin position="107"/>
        <end position="137"/>
    </location>
</feature>
<proteinExistence type="predicted"/>